<proteinExistence type="predicted"/>
<protein>
    <submittedName>
        <fullName evidence="2">Exostosin domain-containing protein</fullName>
    </submittedName>
</protein>
<sequence>MSTERKIKVANMDHERNDPRRHYILRVASHIFALNLSENKIPNLNPIQNFCDTNVPLLIFARDERKNIFDITNEMRNDHHPDLARVIFYKLEATALPMDNYKSKISVLSLRGRPTDALINSVREIFKRTFENDSETSANSHHLRTILNELEKCIEPKNDRVHYHLKSSINHNLENFLEKRSIHDEINYWKGRKDSAALQYSQVEMLPNCRIDEIYEVIDAMEECLNQLWNCEPSFPQNRMEQIMESIGKLI</sequence>
<accession>A0A0R3RTI0</accession>
<dbReference type="AlphaFoldDB" id="A0A0R3RTI0"/>
<organism evidence="1 2">
    <name type="scientific">Elaeophora elaphi</name>
    <dbReference type="NCBI Taxonomy" id="1147741"/>
    <lineage>
        <taxon>Eukaryota</taxon>
        <taxon>Metazoa</taxon>
        <taxon>Ecdysozoa</taxon>
        <taxon>Nematoda</taxon>
        <taxon>Chromadorea</taxon>
        <taxon>Rhabditida</taxon>
        <taxon>Spirurina</taxon>
        <taxon>Spiruromorpha</taxon>
        <taxon>Filarioidea</taxon>
        <taxon>Onchocercidae</taxon>
        <taxon>Elaeophora</taxon>
    </lineage>
</organism>
<evidence type="ECO:0000313" key="2">
    <source>
        <dbReference type="WBParaSite" id="EEL_0000526401-mRNA-1"/>
    </source>
</evidence>
<keyword evidence="1" id="KW-1185">Reference proteome</keyword>
<name>A0A0R3RTI0_9BILA</name>
<dbReference type="WBParaSite" id="EEL_0000526401-mRNA-1">
    <property type="protein sequence ID" value="EEL_0000526401-mRNA-1"/>
    <property type="gene ID" value="EEL_0000526401"/>
</dbReference>
<evidence type="ECO:0000313" key="1">
    <source>
        <dbReference type="Proteomes" id="UP000050640"/>
    </source>
</evidence>
<dbReference type="Proteomes" id="UP000050640">
    <property type="component" value="Unplaced"/>
</dbReference>
<dbReference type="STRING" id="1147741.A0A0R3RTI0"/>
<reference evidence="2" key="1">
    <citation type="submission" date="2017-02" db="UniProtKB">
        <authorList>
            <consortium name="WormBaseParasite"/>
        </authorList>
    </citation>
    <scope>IDENTIFICATION</scope>
</reference>